<dbReference type="EMBL" id="CCXW01000001">
    <property type="protein sequence ID" value="CEG34909.1"/>
    <property type="molecule type" value="Genomic_DNA"/>
</dbReference>
<dbReference type="Proteomes" id="UP000182110">
    <property type="component" value="Unassembled WGS sequence"/>
</dbReference>
<comment type="caution">
    <text evidence="1">The sequence shown here is derived from an EMBL/GenBank/DDBJ whole genome shotgun (WGS) entry which is preliminary data.</text>
</comment>
<name>A0AAN2PLW0_9BACI</name>
<reference evidence="1 2" key="1">
    <citation type="journal article" date="2014" name="Genome Announc.">
        <title>Genome Sequence of Bacillus simplex Strain P558, Isolated from a Human Fecal Sample.</title>
        <authorList>
            <person name="Croce O."/>
            <person name="Hugon P."/>
            <person name="Lagier J.C."/>
            <person name="Bibi F."/>
            <person name="Robert C."/>
            <person name="Azhar E.I."/>
            <person name="Raoult D."/>
            <person name="Fournier P.E."/>
        </authorList>
    </citation>
    <scope>NUCLEOTIDE SEQUENCE [LARGE SCALE GENOMIC DNA]</scope>
    <source>
        <strain evidence="1 2">P558</strain>
    </source>
</reference>
<gene>
    <name evidence="1" type="ORF">BN1180_05115</name>
</gene>
<keyword evidence="2" id="KW-1185">Reference proteome</keyword>
<sequence>MNAVGNYKLTGSVTNGYVSLTSSLKLTKLNKTSKYARVYSQYTYRD</sequence>
<evidence type="ECO:0000313" key="1">
    <source>
        <dbReference type="EMBL" id="CEG34909.1"/>
    </source>
</evidence>
<dbReference type="AlphaFoldDB" id="A0AAN2PLW0"/>
<proteinExistence type="predicted"/>
<protein>
    <submittedName>
        <fullName evidence="1">Uncharacterized protein</fullName>
    </submittedName>
</protein>
<accession>A0AAN2PLW0</accession>
<organism evidence="1 2">
    <name type="scientific">Peribacillus simplex</name>
    <dbReference type="NCBI Taxonomy" id="1478"/>
    <lineage>
        <taxon>Bacteria</taxon>
        <taxon>Bacillati</taxon>
        <taxon>Bacillota</taxon>
        <taxon>Bacilli</taxon>
        <taxon>Bacillales</taxon>
        <taxon>Bacillaceae</taxon>
        <taxon>Peribacillus</taxon>
    </lineage>
</organism>
<evidence type="ECO:0000313" key="2">
    <source>
        <dbReference type="Proteomes" id="UP000182110"/>
    </source>
</evidence>